<dbReference type="InterPro" id="IPR012338">
    <property type="entry name" value="Beta-lactam/transpept-like"/>
</dbReference>
<gene>
    <name evidence="5" type="ORF">SAMN06295960_4127</name>
</gene>
<dbReference type="GO" id="GO:0016020">
    <property type="term" value="C:membrane"/>
    <property type="evidence" value="ECO:0007669"/>
    <property type="project" value="UniProtKB-SubCell"/>
</dbReference>
<feature type="transmembrane region" description="Helical" evidence="3">
    <location>
        <begin position="7"/>
        <end position="27"/>
    </location>
</feature>
<dbReference type="Pfam" id="PF00144">
    <property type="entry name" value="Beta-lactamase"/>
    <property type="match status" value="1"/>
</dbReference>
<proteinExistence type="predicted"/>
<dbReference type="EMBL" id="FXAZ01000007">
    <property type="protein sequence ID" value="SMG56446.1"/>
    <property type="molecule type" value="Genomic_DNA"/>
</dbReference>
<keyword evidence="3" id="KW-0812">Transmembrane</keyword>
<feature type="domain" description="Beta-lactamase-related" evidence="4">
    <location>
        <begin position="42"/>
        <end position="341"/>
    </location>
</feature>
<evidence type="ECO:0000313" key="6">
    <source>
        <dbReference type="Proteomes" id="UP000193834"/>
    </source>
</evidence>
<dbReference type="Proteomes" id="UP000193834">
    <property type="component" value="Unassembled WGS sequence"/>
</dbReference>
<dbReference type="STRING" id="1852522.SAMN06295960_4127"/>
<name>A0A1X7LRB1_9BACL</name>
<dbReference type="InterPro" id="IPR050491">
    <property type="entry name" value="AmpC-like"/>
</dbReference>
<keyword evidence="2 3" id="KW-0472">Membrane</keyword>
<accession>A0A1X7LRB1</accession>
<dbReference type="OrthoDB" id="9803467at2"/>
<protein>
    <submittedName>
        <fullName evidence="5">CubicO group peptidase, beta-lactamase class C family</fullName>
    </submittedName>
</protein>
<dbReference type="InterPro" id="IPR001466">
    <property type="entry name" value="Beta-lactam-related"/>
</dbReference>
<evidence type="ECO:0000256" key="1">
    <source>
        <dbReference type="ARBA" id="ARBA00004370"/>
    </source>
</evidence>
<reference evidence="5 6" key="1">
    <citation type="submission" date="2017-04" db="EMBL/GenBank/DDBJ databases">
        <authorList>
            <person name="Afonso C.L."/>
            <person name="Miller P.J."/>
            <person name="Scott M.A."/>
            <person name="Spackman E."/>
            <person name="Goraichik I."/>
            <person name="Dimitrov K.M."/>
            <person name="Suarez D.L."/>
            <person name="Swayne D.E."/>
        </authorList>
    </citation>
    <scope>NUCLEOTIDE SEQUENCE [LARGE SCALE GENOMIC DNA]</scope>
    <source>
        <strain evidence="5 6">11</strain>
    </source>
</reference>
<comment type="subcellular location">
    <subcellularLocation>
        <location evidence="1">Membrane</location>
    </subcellularLocation>
</comment>
<evidence type="ECO:0000259" key="4">
    <source>
        <dbReference type="Pfam" id="PF00144"/>
    </source>
</evidence>
<sequence>MKNSFKMFSITIIVIVIVVIAALLLLGRNSHSDLSGSIFEKVDQYLTNEKFQGTVLIAKEGDVLFSKGYGLAAADVPNSPSTLYPIASLSKTFTAVAVLQLVEQERLSLDDAVSQYFPDFPKGESITISHLLSHSSGIPDYLKPNFKFDYSQEWNPYDIVKTVSDSELEFTPGQSFRYSNTGYVMLGLIIEKVSGQSYANYIEEHIFEPSSMFHSMFTVPAGMPQAEGHIEEKVGPFMHHSAAYAAGDIISTAEDLERFDRALRNHVLISKETSELMGMTHAKKFPHRYGYGWYTQDVMGKKAVGHPGGYPSGFRHYVARLIDEDLTVIVLSNEMTVNAKRINRHLTSIVLQQPIWIWEERL</sequence>
<evidence type="ECO:0000313" key="5">
    <source>
        <dbReference type="EMBL" id="SMG56446.1"/>
    </source>
</evidence>
<dbReference type="PANTHER" id="PTHR46825">
    <property type="entry name" value="D-ALANYL-D-ALANINE-CARBOXYPEPTIDASE/ENDOPEPTIDASE AMPH"/>
    <property type="match status" value="1"/>
</dbReference>
<keyword evidence="6" id="KW-1185">Reference proteome</keyword>
<keyword evidence="3" id="KW-1133">Transmembrane helix</keyword>
<dbReference type="PANTHER" id="PTHR46825:SF11">
    <property type="entry name" value="PENICILLIN-BINDING PROTEIN 4"/>
    <property type="match status" value="1"/>
</dbReference>
<organism evidence="5 6">
    <name type="scientific">Paenibacillus aquistagni</name>
    <dbReference type="NCBI Taxonomy" id="1852522"/>
    <lineage>
        <taxon>Bacteria</taxon>
        <taxon>Bacillati</taxon>
        <taxon>Bacillota</taxon>
        <taxon>Bacilli</taxon>
        <taxon>Bacillales</taxon>
        <taxon>Paenibacillaceae</taxon>
        <taxon>Paenibacillus</taxon>
    </lineage>
</organism>
<evidence type="ECO:0000256" key="3">
    <source>
        <dbReference type="SAM" id="Phobius"/>
    </source>
</evidence>
<dbReference type="Gene3D" id="3.40.710.10">
    <property type="entry name" value="DD-peptidase/beta-lactamase superfamily"/>
    <property type="match status" value="1"/>
</dbReference>
<evidence type="ECO:0000256" key="2">
    <source>
        <dbReference type="ARBA" id="ARBA00023136"/>
    </source>
</evidence>
<dbReference type="RefSeq" id="WP_085497537.1">
    <property type="nucleotide sequence ID" value="NZ_FXAZ01000007.1"/>
</dbReference>
<dbReference type="AlphaFoldDB" id="A0A1X7LRB1"/>
<dbReference type="SUPFAM" id="SSF56601">
    <property type="entry name" value="beta-lactamase/transpeptidase-like"/>
    <property type="match status" value="1"/>
</dbReference>